<evidence type="ECO:0000256" key="12">
    <source>
        <dbReference type="ARBA" id="ARBA00023167"/>
    </source>
</evidence>
<evidence type="ECO:0000256" key="13">
    <source>
        <dbReference type="ARBA" id="ARBA00048841"/>
    </source>
</evidence>
<evidence type="ECO:0000256" key="7">
    <source>
        <dbReference type="ARBA" id="ARBA00022605"/>
    </source>
</evidence>
<dbReference type="PROSITE" id="PS01042">
    <property type="entry name" value="HOMOSER_DHGENASE"/>
    <property type="match status" value="1"/>
</dbReference>
<dbReference type="CDD" id="cd04881">
    <property type="entry name" value="ACT_HSDH-Hom"/>
    <property type="match status" value="1"/>
</dbReference>
<evidence type="ECO:0000256" key="5">
    <source>
        <dbReference type="ARBA" id="ARBA00013213"/>
    </source>
</evidence>
<dbReference type="InterPro" id="IPR016204">
    <property type="entry name" value="HDH"/>
</dbReference>
<dbReference type="EMBL" id="JACRSO010000001">
    <property type="protein sequence ID" value="MBC8527869.1"/>
    <property type="molecule type" value="Genomic_DNA"/>
</dbReference>
<protein>
    <recommendedName>
        <fullName evidence="6 16">Homoserine dehydrogenase</fullName>
        <ecNumber evidence="5 16">1.1.1.3</ecNumber>
    </recommendedName>
</protein>
<accession>A0A926HKW9</accession>
<evidence type="ECO:0000256" key="1">
    <source>
        <dbReference type="ARBA" id="ARBA00001920"/>
    </source>
</evidence>
<evidence type="ECO:0000313" key="20">
    <source>
        <dbReference type="Proteomes" id="UP000654279"/>
    </source>
</evidence>
<keyword evidence="8 16" id="KW-0791">Threonine biosynthesis</keyword>
<feature type="active site" description="Proton donor" evidence="14">
    <location>
        <position position="204"/>
    </location>
</feature>
<evidence type="ECO:0000256" key="2">
    <source>
        <dbReference type="ARBA" id="ARBA00005056"/>
    </source>
</evidence>
<dbReference type="InterPro" id="IPR045865">
    <property type="entry name" value="ACT-like_dom_sf"/>
</dbReference>
<evidence type="ECO:0000256" key="4">
    <source>
        <dbReference type="ARBA" id="ARBA00006753"/>
    </source>
</evidence>
<evidence type="ECO:0000256" key="10">
    <source>
        <dbReference type="ARBA" id="ARBA00023002"/>
    </source>
</evidence>
<evidence type="ECO:0000256" key="11">
    <source>
        <dbReference type="ARBA" id="ARBA00023053"/>
    </source>
</evidence>
<keyword evidence="20" id="KW-1185">Reference proteome</keyword>
<comment type="cofactor">
    <cofactor evidence="1">
        <name>a metal cation</name>
        <dbReference type="ChEBI" id="CHEBI:25213"/>
    </cofactor>
</comment>
<proteinExistence type="inferred from homology"/>
<dbReference type="Proteomes" id="UP000654279">
    <property type="component" value="Unassembled WGS sequence"/>
</dbReference>
<evidence type="ECO:0000256" key="9">
    <source>
        <dbReference type="ARBA" id="ARBA00022857"/>
    </source>
</evidence>
<comment type="similarity">
    <text evidence="4 17">Belongs to the homoserine dehydrogenase family.</text>
</comment>
<sequence length="432" mass="47681">MRVVKVGFLGFGNIGSGVYQVLRDNADLIEHRDGLRFEVKRMLVRDVNKNRKFMVGTKLTTDVADIAGDPEIEFVCEFMGGIHPAREYILEVLKAGKTVITANKQVLANCWPELQAAAQESGAGLYFEASVAGGIPIIRTMWDSIQANHIDSIMGIINGTTNYILTRMTEEGLSYEEVLESAQKLGLAEPDPTSDVEGYDAMYKLSILGSMGFHTRLPIDVIYHEGITKVTKEDIAYGKEMGYTLKLLAIGKKRGNEVEARVHPAFIPNTHPLASIRGAFNAVFMHGDAVGDLMLYGRGAGDLPTASAIISDLVYACHQDKHRYMTFKNQPFLDPGTTILEDWESEYYLHVKVVDKPGVLAKMTQIFADHEVSVASVFQKNTSAKEGSASVVFVTHKTRELAMKSVLKDLEAEADVLEIKNCIRVEEGEQDA</sequence>
<comment type="pathway">
    <text evidence="2 16">Amino-acid biosynthesis; L-threonine biosynthesis; L-threonine from L-aspartate: step 3/5.</text>
</comment>
<dbReference type="Gene3D" id="3.40.50.720">
    <property type="entry name" value="NAD(P)-binding Rossmann-like Domain"/>
    <property type="match status" value="1"/>
</dbReference>
<dbReference type="Pfam" id="PF03447">
    <property type="entry name" value="NAD_binding_3"/>
    <property type="match status" value="1"/>
</dbReference>
<dbReference type="InterPro" id="IPR001342">
    <property type="entry name" value="HDH_cat"/>
</dbReference>
<dbReference type="PROSITE" id="PS51671">
    <property type="entry name" value="ACT"/>
    <property type="match status" value="1"/>
</dbReference>
<dbReference type="PANTHER" id="PTHR43331:SF1">
    <property type="entry name" value="HOMOSERINE DEHYDROGENASE"/>
    <property type="match status" value="1"/>
</dbReference>
<gene>
    <name evidence="19" type="ORF">H8699_00260</name>
</gene>
<dbReference type="GO" id="GO:0009088">
    <property type="term" value="P:threonine biosynthetic process"/>
    <property type="evidence" value="ECO:0007669"/>
    <property type="project" value="UniProtKB-KW"/>
</dbReference>
<dbReference type="GO" id="GO:0050661">
    <property type="term" value="F:NADP binding"/>
    <property type="evidence" value="ECO:0007669"/>
    <property type="project" value="InterPro"/>
</dbReference>
<dbReference type="NCBIfam" id="NF004976">
    <property type="entry name" value="PRK06349.1"/>
    <property type="match status" value="1"/>
</dbReference>
<dbReference type="Pfam" id="PF01842">
    <property type="entry name" value="ACT"/>
    <property type="match status" value="1"/>
</dbReference>
<comment type="caution">
    <text evidence="19">The sequence shown here is derived from an EMBL/GenBank/DDBJ whole genome shotgun (WGS) entry which is preliminary data.</text>
</comment>
<keyword evidence="12 16" id="KW-0486">Methionine biosynthesis</keyword>
<organism evidence="19 20">
    <name type="scientific">Luoshenia tenuis</name>
    <dbReference type="NCBI Taxonomy" id="2763654"/>
    <lineage>
        <taxon>Bacteria</taxon>
        <taxon>Bacillati</taxon>
        <taxon>Bacillota</taxon>
        <taxon>Clostridia</taxon>
        <taxon>Christensenellales</taxon>
        <taxon>Christensenellaceae</taxon>
        <taxon>Luoshenia</taxon>
    </lineage>
</organism>
<evidence type="ECO:0000256" key="14">
    <source>
        <dbReference type="PIRSR" id="PIRSR000098-1"/>
    </source>
</evidence>
<dbReference type="SUPFAM" id="SSF55021">
    <property type="entry name" value="ACT-like"/>
    <property type="match status" value="1"/>
</dbReference>
<evidence type="ECO:0000256" key="6">
    <source>
        <dbReference type="ARBA" id="ARBA00013376"/>
    </source>
</evidence>
<keyword evidence="9 15" id="KW-0521">NADP</keyword>
<keyword evidence="10 16" id="KW-0560">Oxidoreductase</keyword>
<dbReference type="SUPFAM" id="SSF51735">
    <property type="entry name" value="NAD(P)-binding Rossmann-fold domains"/>
    <property type="match status" value="1"/>
</dbReference>
<evidence type="ECO:0000256" key="8">
    <source>
        <dbReference type="ARBA" id="ARBA00022697"/>
    </source>
</evidence>
<dbReference type="AlphaFoldDB" id="A0A926HKW9"/>
<feature type="binding site" evidence="15">
    <location>
        <begin position="9"/>
        <end position="16"/>
    </location>
    <ligand>
        <name>NADP(+)</name>
        <dbReference type="ChEBI" id="CHEBI:58349"/>
    </ligand>
</feature>
<dbReference type="Pfam" id="PF00742">
    <property type="entry name" value="Homoserine_dh"/>
    <property type="match status" value="1"/>
</dbReference>
<dbReference type="InterPro" id="IPR002912">
    <property type="entry name" value="ACT_dom"/>
</dbReference>
<dbReference type="Gene3D" id="3.30.360.10">
    <property type="entry name" value="Dihydrodipicolinate Reductase, domain 2"/>
    <property type="match status" value="1"/>
</dbReference>
<dbReference type="RefSeq" id="WP_249283955.1">
    <property type="nucleotide sequence ID" value="NZ_JACRSO010000001.1"/>
</dbReference>
<evidence type="ECO:0000313" key="19">
    <source>
        <dbReference type="EMBL" id="MBC8527869.1"/>
    </source>
</evidence>
<feature type="domain" description="ACT" evidence="18">
    <location>
        <begin position="348"/>
        <end position="424"/>
    </location>
</feature>
<dbReference type="SUPFAM" id="SSF55347">
    <property type="entry name" value="Glyceraldehyde-3-phosphate dehydrogenase-like, C-terminal domain"/>
    <property type="match status" value="1"/>
</dbReference>
<dbReference type="GO" id="GO:0004412">
    <property type="term" value="F:homoserine dehydrogenase activity"/>
    <property type="evidence" value="ECO:0007669"/>
    <property type="project" value="UniProtKB-EC"/>
</dbReference>
<dbReference type="PANTHER" id="PTHR43331">
    <property type="entry name" value="HOMOSERINE DEHYDROGENASE"/>
    <property type="match status" value="1"/>
</dbReference>
<evidence type="ECO:0000256" key="17">
    <source>
        <dbReference type="RuleBase" id="RU004171"/>
    </source>
</evidence>
<reference evidence="19" key="1">
    <citation type="submission" date="2020-08" db="EMBL/GenBank/DDBJ databases">
        <title>Genome public.</title>
        <authorList>
            <person name="Liu C."/>
            <person name="Sun Q."/>
        </authorList>
    </citation>
    <scope>NUCLEOTIDE SEQUENCE</scope>
    <source>
        <strain evidence="19">NSJ-44</strain>
    </source>
</reference>
<dbReference type="FunFam" id="3.30.360.10:FF:000005">
    <property type="entry name" value="Homoserine dehydrogenase"/>
    <property type="match status" value="1"/>
</dbReference>
<evidence type="ECO:0000259" key="18">
    <source>
        <dbReference type="PROSITE" id="PS51671"/>
    </source>
</evidence>
<dbReference type="GO" id="GO:0009086">
    <property type="term" value="P:methionine biosynthetic process"/>
    <property type="evidence" value="ECO:0007669"/>
    <property type="project" value="UniProtKB-KW"/>
</dbReference>
<evidence type="ECO:0000256" key="3">
    <source>
        <dbReference type="ARBA" id="ARBA00005062"/>
    </source>
</evidence>
<feature type="binding site" evidence="15">
    <location>
        <position position="189"/>
    </location>
    <ligand>
        <name>L-homoserine</name>
        <dbReference type="ChEBI" id="CHEBI:57476"/>
    </ligand>
</feature>
<keyword evidence="7 16" id="KW-0028">Amino-acid biosynthesis</keyword>
<keyword evidence="11" id="KW-0915">Sodium</keyword>
<dbReference type="Gene3D" id="3.30.70.260">
    <property type="match status" value="1"/>
</dbReference>
<dbReference type="InterPro" id="IPR036291">
    <property type="entry name" value="NAD(P)-bd_dom_sf"/>
</dbReference>
<dbReference type="InterPro" id="IPR005106">
    <property type="entry name" value="Asp/hSer_DH_NAD-bd"/>
</dbReference>
<evidence type="ECO:0000256" key="16">
    <source>
        <dbReference type="RuleBase" id="RU000579"/>
    </source>
</evidence>
<comment type="catalytic activity">
    <reaction evidence="13">
        <text>L-homoserine + NADP(+) = L-aspartate 4-semialdehyde + NADPH + H(+)</text>
        <dbReference type="Rhea" id="RHEA:15761"/>
        <dbReference type="ChEBI" id="CHEBI:15378"/>
        <dbReference type="ChEBI" id="CHEBI:57476"/>
        <dbReference type="ChEBI" id="CHEBI:57783"/>
        <dbReference type="ChEBI" id="CHEBI:58349"/>
        <dbReference type="ChEBI" id="CHEBI:537519"/>
        <dbReference type="EC" id="1.1.1.3"/>
    </reaction>
    <physiologicalReaction direction="right-to-left" evidence="13">
        <dbReference type="Rhea" id="RHEA:15763"/>
    </physiologicalReaction>
</comment>
<dbReference type="InterPro" id="IPR019811">
    <property type="entry name" value="HDH_CS"/>
</dbReference>
<evidence type="ECO:0000256" key="15">
    <source>
        <dbReference type="PIRSR" id="PIRSR000098-2"/>
    </source>
</evidence>
<comment type="pathway">
    <text evidence="3 16">Amino-acid biosynthesis; L-methionine biosynthesis via de novo pathway; L-homoserine from L-aspartate: step 3/3.</text>
</comment>
<name>A0A926HKW9_9FIRM</name>
<dbReference type="PIRSF" id="PIRSF000098">
    <property type="entry name" value="Homoser_dehydrog"/>
    <property type="match status" value="1"/>
</dbReference>
<feature type="binding site" evidence="15">
    <location>
        <position position="104"/>
    </location>
    <ligand>
        <name>NADPH</name>
        <dbReference type="ChEBI" id="CHEBI:57783"/>
    </ligand>
</feature>
<dbReference type="EC" id="1.1.1.3" evidence="5 16"/>